<dbReference type="SUPFAM" id="SSF81383">
    <property type="entry name" value="F-box domain"/>
    <property type="match status" value="1"/>
</dbReference>
<accession>A0A5S6QRW3</accession>
<dbReference type="SUPFAM" id="SSF52047">
    <property type="entry name" value="RNI-like"/>
    <property type="match status" value="1"/>
</dbReference>
<sequence>MKAHLRFICLKSRRNLHTDFFGRISAAGFVRDFGCEDDRDLPDMDTLPNKVLLQIFSYLPHKEILKSAQVCKKWRAIAYDSRLWKAVSLRPSYGGLEISSIETLLALISVRFGPSLSLIELQTDQITAPVLHDLASKCPNLQYLTLDFSNATQLHDFSELQSFPSRLRSLTICLSENIFLEGFLRKVYSFIGTLEVLHIIGTFEKWEDEEEEVYETVNINKFKNFTPNLRVMNLWGIPFLTDEHIESVAASLPLLESLSFNFCQAVTGSCLKQLLQRCKRLRSLHMEQTTLNSKHVIAAEWEKTSIEELNIAATDVSSECLTSVLTRLPNLRWLSAGVLEHFTDQVLESWMKSGNCSKLVAIDLDTCDMLTDSALTEFIKWHGHQLTGLNLGGNEKLLEQFWLNVLPMMHSLELLIIGMAEDCCPKVKVKIHIDQLIDSICQHVPKIKQLEVRWDSDKLRFSDKSSKFIDLLRMKCLCLQSLVLSDGEYYEVVHSNFERADRETVVKTTAHCQTTLVPLLKYYNDLLFN</sequence>
<dbReference type="Gene3D" id="1.20.1280.50">
    <property type="match status" value="1"/>
</dbReference>
<dbReference type="InterPro" id="IPR032675">
    <property type="entry name" value="LRR_dom_sf"/>
</dbReference>
<organism evidence="2 3">
    <name type="scientific">Trichuris muris</name>
    <name type="common">Mouse whipworm</name>
    <dbReference type="NCBI Taxonomy" id="70415"/>
    <lineage>
        <taxon>Eukaryota</taxon>
        <taxon>Metazoa</taxon>
        <taxon>Ecdysozoa</taxon>
        <taxon>Nematoda</taxon>
        <taxon>Enoplea</taxon>
        <taxon>Dorylaimia</taxon>
        <taxon>Trichinellida</taxon>
        <taxon>Trichuridae</taxon>
        <taxon>Trichuris</taxon>
    </lineage>
</organism>
<dbReference type="Proteomes" id="UP000046395">
    <property type="component" value="Unassembled WGS sequence"/>
</dbReference>
<keyword evidence="2" id="KW-1185">Reference proteome</keyword>
<protein>
    <submittedName>
        <fullName evidence="3">F-box domain-containing protein</fullName>
    </submittedName>
</protein>
<evidence type="ECO:0000313" key="2">
    <source>
        <dbReference type="Proteomes" id="UP000046395"/>
    </source>
</evidence>
<dbReference type="Gene3D" id="3.80.10.10">
    <property type="entry name" value="Ribonuclease Inhibitor"/>
    <property type="match status" value="2"/>
</dbReference>
<feature type="domain" description="F-box" evidence="1">
    <location>
        <begin position="41"/>
        <end position="87"/>
    </location>
</feature>
<dbReference type="Pfam" id="PF12937">
    <property type="entry name" value="F-box-like"/>
    <property type="match status" value="1"/>
</dbReference>
<dbReference type="STRING" id="70415.A0A5S6QRW3"/>
<dbReference type="InterPro" id="IPR036047">
    <property type="entry name" value="F-box-like_dom_sf"/>
</dbReference>
<dbReference type="PANTHER" id="PTHR20933:SF4">
    <property type="entry name" value="F-BOX INVOLVED IN POLYQ PATHOGENESIS, ISOFORM A"/>
    <property type="match status" value="1"/>
</dbReference>
<dbReference type="PANTHER" id="PTHR20933">
    <property type="entry name" value="F-BOX ONLY PROTEIN 33"/>
    <property type="match status" value="1"/>
</dbReference>
<dbReference type="SMART" id="SM00256">
    <property type="entry name" value="FBOX"/>
    <property type="match status" value="1"/>
</dbReference>
<dbReference type="GO" id="GO:0031398">
    <property type="term" value="P:positive regulation of protein ubiquitination"/>
    <property type="evidence" value="ECO:0007669"/>
    <property type="project" value="TreeGrafter"/>
</dbReference>
<dbReference type="InterPro" id="IPR001810">
    <property type="entry name" value="F-box_dom"/>
</dbReference>
<dbReference type="PROSITE" id="PS50181">
    <property type="entry name" value="FBOX"/>
    <property type="match status" value="1"/>
</dbReference>
<evidence type="ECO:0000259" key="1">
    <source>
        <dbReference type="PROSITE" id="PS50181"/>
    </source>
</evidence>
<dbReference type="WBParaSite" id="TMUE_2000010096.1">
    <property type="protein sequence ID" value="TMUE_2000010096.1"/>
    <property type="gene ID" value="WBGene00291404"/>
</dbReference>
<name>A0A5S6QRW3_TRIMR</name>
<evidence type="ECO:0000313" key="3">
    <source>
        <dbReference type="WBParaSite" id="TMUE_2000010096.1"/>
    </source>
</evidence>
<dbReference type="AlphaFoldDB" id="A0A5S6QRW3"/>
<proteinExistence type="predicted"/>
<reference evidence="3" key="1">
    <citation type="submission" date="2019-12" db="UniProtKB">
        <authorList>
            <consortium name="WormBaseParasite"/>
        </authorList>
    </citation>
    <scope>IDENTIFICATION</scope>
</reference>